<accession>A0A3B6PFR0</accession>
<organism evidence="2">
    <name type="scientific">Triticum aestivum</name>
    <name type="common">Wheat</name>
    <dbReference type="NCBI Taxonomy" id="4565"/>
    <lineage>
        <taxon>Eukaryota</taxon>
        <taxon>Viridiplantae</taxon>
        <taxon>Streptophyta</taxon>
        <taxon>Embryophyta</taxon>
        <taxon>Tracheophyta</taxon>
        <taxon>Spermatophyta</taxon>
        <taxon>Magnoliopsida</taxon>
        <taxon>Liliopsida</taxon>
        <taxon>Poales</taxon>
        <taxon>Poaceae</taxon>
        <taxon>BOP clade</taxon>
        <taxon>Pooideae</taxon>
        <taxon>Triticodae</taxon>
        <taxon>Triticeae</taxon>
        <taxon>Triticinae</taxon>
        <taxon>Triticum</taxon>
    </lineage>
</organism>
<evidence type="ECO:0000313" key="2">
    <source>
        <dbReference type="EnsemblPlants" id="TraesCS6B02G001200.1.cds1"/>
    </source>
</evidence>
<protein>
    <recommendedName>
        <fullName evidence="4">F-box associated domain-containing protein</fullName>
    </recommendedName>
</protein>
<reference evidence="2" key="1">
    <citation type="submission" date="2018-08" db="EMBL/GenBank/DDBJ databases">
        <authorList>
            <person name="Rossello M."/>
        </authorList>
    </citation>
    <scope>NUCLEOTIDE SEQUENCE [LARGE SCALE GENOMIC DNA]</scope>
    <source>
        <strain evidence="2">cv. Chinese Spring</strain>
    </source>
</reference>
<dbReference type="Gramene" id="TraesCS6B03G0022300.1">
    <property type="protein sequence ID" value="TraesCS6B03G0022300.1.CDS1"/>
    <property type="gene ID" value="TraesCS6B03G0022300"/>
</dbReference>
<name>A0A3B6PFR0_WHEAT</name>
<dbReference type="Gramene" id="TraesCS6B02G001200.1">
    <property type="protein sequence ID" value="TraesCS6B02G001200.1.cds1"/>
    <property type="gene ID" value="TraesCS6B02G001200"/>
</dbReference>
<dbReference type="Proteomes" id="UP000019116">
    <property type="component" value="Chromosome 6B"/>
</dbReference>
<keyword evidence="3" id="KW-1185">Reference proteome</keyword>
<reference evidence="2" key="2">
    <citation type="submission" date="2018-10" db="UniProtKB">
        <authorList>
            <consortium name="EnsemblPlants"/>
        </authorList>
    </citation>
    <scope>IDENTIFICATION</scope>
</reference>
<dbReference type="OMA" id="RAIWIWS"/>
<sequence>MSARVPPNRRTIKLPNDPSVESPDGLSVGMYTRGYFSQSMGALHYALPEADGRAIWIWSLDVSGPDKWIVKCRLCLADAFGRDDLSHYDSTQQSWNCGYRIAALDLERDAVVFFDQDNKLCSYAISTGKLHELNDLEQDHEHGYDKFFYYVACYMKLPALVHLHQLHSSERPGRRVWKSKLLAIVE</sequence>
<evidence type="ECO:0000313" key="3">
    <source>
        <dbReference type="Proteomes" id="UP000019116"/>
    </source>
</evidence>
<feature type="region of interest" description="Disordered" evidence="1">
    <location>
        <begin position="1"/>
        <end position="23"/>
    </location>
</feature>
<dbReference type="AlphaFoldDB" id="A0A3B6PFR0"/>
<evidence type="ECO:0008006" key="4">
    <source>
        <dbReference type="Google" id="ProtNLM"/>
    </source>
</evidence>
<evidence type="ECO:0000256" key="1">
    <source>
        <dbReference type="SAM" id="MobiDB-lite"/>
    </source>
</evidence>
<dbReference type="OrthoDB" id="650045at2759"/>
<proteinExistence type="predicted"/>
<dbReference type="EnsemblPlants" id="TraesCS6B02G001200.1">
    <property type="protein sequence ID" value="TraesCS6B02G001200.1.cds1"/>
    <property type="gene ID" value="TraesCS6B02G001200"/>
</dbReference>